<dbReference type="AlphaFoldDB" id="Q4C9A1"/>
<dbReference type="InterPro" id="IPR020579">
    <property type="entry name" value="Exonuc_VII_lsu_C"/>
</dbReference>
<reference evidence="9" key="1">
    <citation type="submission" date="2004-02" db="EMBL/GenBank/DDBJ databases">
        <authorList>
            <consortium name="DOE Joint Genome Institute"/>
        </authorList>
    </citation>
    <scope>NUCLEOTIDE SEQUENCE [LARGE SCALE GENOMIC DNA]</scope>
    <source>
        <strain evidence="9">WH 8501</strain>
    </source>
</reference>
<gene>
    <name evidence="5" type="primary">xseA</name>
    <name evidence="9" type="ORF">CwatDRAFT_6407</name>
</gene>
<comment type="function">
    <text evidence="5">Bidirectionally degrades single-stranded DNA into large acid-insoluble oligonucleotides, which are then degraded further into small acid-soluble oligonucleotides.</text>
</comment>
<evidence type="ECO:0000256" key="6">
    <source>
        <dbReference type="RuleBase" id="RU004355"/>
    </source>
</evidence>
<evidence type="ECO:0000259" key="8">
    <source>
        <dbReference type="Pfam" id="PF13742"/>
    </source>
</evidence>
<evidence type="ECO:0000256" key="5">
    <source>
        <dbReference type="HAMAP-Rule" id="MF_00378"/>
    </source>
</evidence>
<dbReference type="Pfam" id="PF02601">
    <property type="entry name" value="Exonuc_VII_L"/>
    <property type="match status" value="1"/>
</dbReference>
<comment type="catalytic activity">
    <reaction evidence="5 6">
        <text>Exonucleolytic cleavage in either 5'- to 3'- or 3'- to 5'-direction to yield nucleoside 5'-phosphates.</text>
        <dbReference type="EC" id="3.1.11.6"/>
    </reaction>
</comment>
<protein>
    <recommendedName>
        <fullName evidence="5">Exodeoxyribonuclease 7 large subunit</fullName>
        <ecNumber evidence="5">3.1.11.6</ecNumber>
    </recommendedName>
    <alternativeName>
        <fullName evidence="5">Exodeoxyribonuclease VII large subunit</fullName>
        <shortName evidence="5">Exonuclease VII large subunit</shortName>
    </alternativeName>
</protein>
<keyword evidence="3 5" id="KW-0378">Hydrolase</keyword>
<keyword evidence="4 5" id="KW-0269">Exonuclease</keyword>
<dbReference type="Pfam" id="PF13742">
    <property type="entry name" value="tRNA_anti_2"/>
    <property type="match status" value="1"/>
</dbReference>
<comment type="subcellular location">
    <subcellularLocation>
        <location evidence="5 6">Cytoplasm</location>
    </subcellularLocation>
</comment>
<accession>Q4C9A1</accession>
<dbReference type="GO" id="GO:0003676">
    <property type="term" value="F:nucleic acid binding"/>
    <property type="evidence" value="ECO:0007669"/>
    <property type="project" value="InterPro"/>
</dbReference>
<proteinExistence type="inferred from homology"/>
<evidence type="ECO:0000256" key="2">
    <source>
        <dbReference type="ARBA" id="ARBA00022722"/>
    </source>
</evidence>
<dbReference type="InterPro" id="IPR025824">
    <property type="entry name" value="OB-fold_nuc-bd_dom"/>
</dbReference>
<reference evidence="9" key="3">
    <citation type="submission" date="2016-12" db="EMBL/GenBank/DDBJ databases">
        <title>Annotation of the draft genome assembly of Crocosphaera watsonii WH 8501.</title>
        <authorList>
            <consortium name="US DOE Joint Genome Institute (JGI-ORNL)"/>
            <person name="Larimer F."/>
            <person name="Land M."/>
        </authorList>
    </citation>
    <scope>NUCLEOTIDE SEQUENCE</scope>
    <source>
        <strain evidence="9">WH 8501</strain>
    </source>
</reference>
<dbReference type="Proteomes" id="UP000003922">
    <property type="component" value="Unassembled WGS sequence"/>
</dbReference>
<dbReference type="GO" id="GO:0006308">
    <property type="term" value="P:DNA catabolic process"/>
    <property type="evidence" value="ECO:0007669"/>
    <property type="project" value="UniProtKB-UniRule"/>
</dbReference>
<keyword evidence="10" id="KW-1185">Reference proteome</keyword>
<dbReference type="PANTHER" id="PTHR30008">
    <property type="entry name" value="EXODEOXYRIBONUCLEASE 7 LARGE SUBUNIT"/>
    <property type="match status" value="1"/>
</dbReference>
<comment type="similarity">
    <text evidence="5 6">Belongs to the XseA family.</text>
</comment>
<dbReference type="PANTHER" id="PTHR30008:SF0">
    <property type="entry name" value="EXODEOXYRIBONUCLEASE 7 LARGE SUBUNIT"/>
    <property type="match status" value="1"/>
</dbReference>
<dbReference type="GO" id="GO:0008855">
    <property type="term" value="F:exodeoxyribonuclease VII activity"/>
    <property type="evidence" value="ECO:0007669"/>
    <property type="project" value="UniProtKB-UniRule"/>
</dbReference>
<feature type="domain" description="Exonuclease VII large subunit C-terminal" evidence="7">
    <location>
        <begin position="150"/>
        <end position="345"/>
    </location>
</feature>
<evidence type="ECO:0000256" key="1">
    <source>
        <dbReference type="ARBA" id="ARBA00022490"/>
    </source>
</evidence>
<dbReference type="GO" id="GO:0005737">
    <property type="term" value="C:cytoplasm"/>
    <property type="evidence" value="ECO:0007669"/>
    <property type="project" value="UniProtKB-SubCell"/>
</dbReference>
<dbReference type="EMBL" id="AADV02000001">
    <property type="protein sequence ID" value="EAM53385.1"/>
    <property type="molecule type" value="Genomic_DNA"/>
</dbReference>
<evidence type="ECO:0000313" key="10">
    <source>
        <dbReference type="Proteomes" id="UP000003922"/>
    </source>
</evidence>
<evidence type="ECO:0000256" key="3">
    <source>
        <dbReference type="ARBA" id="ARBA00022801"/>
    </source>
</evidence>
<feature type="domain" description="OB-fold nucleic acid binding" evidence="8">
    <location>
        <begin position="31"/>
        <end position="125"/>
    </location>
</feature>
<name>Q4C9A1_CROWT</name>
<comment type="subunit">
    <text evidence="5">Heterooligomer composed of large and small subunits.</text>
</comment>
<comment type="caution">
    <text evidence="9">The sequence shown here is derived from an EMBL/GenBank/DDBJ whole genome shotgun (WGS) entry which is preliminary data.</text>
</comment>
<dbReference type="CDD" id="cd04489">
    <property type="entry name" value="ExoVII_LU_OBF"/>
    <property type="match status" value="1"/>
</dbReference>
<keyword evidence="1 5" id="KW-0963">Cytoplasm</keyword>
<evidence type="ECO:0000259" key="7">
    <source>
        <dbReference type="Pfam" id="PF02601"/>
    </source>
</evidence>
<dbReference type="EC" id="3.1.11.6" evidence="5"/>
<organism evidence="9 10">
    <name type="scientific">Crocosphaera watsonii WH 8501</name>
    <dbReference type="NCBI Taxonomy" id="165597"/>
    <lineage>
        <taxon>Bacteria</taxon>
        <taxon>Bacillati</taxon>
        <taxon>Cyanobacteriota</taxon>
        <taxon>Cyanophyceae</taxon>
        <taxon>Oscillatoriophycideae</taxon>
        <taxon>Chroococcales</taxon>
        <taxon>Aphanothecaceae</taxon>
        <taxon>Crocosphaera</taxon>
    </lineage>
</organism>
<dbReference type="GO" id="GO:0009318">
    <property type="term" value="C:exodeoxyribonuclease VII complex"/>
    <property type="evidence" value="ECO:0007669"/>
    <property type="project" value="UniProtKB-UniRule"/>
</dbReference>
<dbReference type="NCBIfam" id="TIGR00237">
    <property type="entry name" value="xseA"/>
    <property type="match status" value="1"/>
</dbReference>
<reference evidence="9" key="2">
    <citation type="submission" date="2005-06" db="EMBL/GenBank/DDBJ databases">
        <title>Sequencing of the draft genome and assembly of Crocosphaera watsonii WH 8501.</title>
        <authorList>
            <consortium name="US DOE Joint Genome Institute (JGI-PGF)"/>
            <person name="Copeland A."/>
            <person name="Lucas S."/>
            <person name="Lapidus A."/>
            <person name="Barry K."/>
            <person name="Detter C."/>
            <person name="Glavina T."/>
            <person name="Hammon N."/>
            <person name="Israni S."/>
            <person name="Pitluck S."/>
            <person name="Richardson P."/>
        </authorList>
    </citation>
    <scope>NUCLEOTIDE SEQUENCE [LARGE SCALE GENOMIC DNA]</scope>
    <source>
        <strain evidence="9">WH 8501</strain>
    </source>
</reference>
<keyword evidence="2 5" id="KW-0540">Nuclease</keyword>
<dbReference type="KEGG" id="cwa:CwatDRAFT_6407"/>
<sequence length="406" mass="45239">MSIKSREYSRHLDNSIICYGTKMNKILGTALSVRGLTEYIQLLLEDDPQLIRVWVSGEVSSLKVHTVGLFFTLSDSGGQTTLKCVIWNSQKTRLQELPKLGTEILVKGNIRLYPKKGEYQLTIFEVLATGDGLQALRYQQLKTRLAKEGLFDQSIKRSLPLFPQIIAVITATTAAAWGDIQKTSYQRNPGVKVLFSPATVQGKEAPSSIVKAIERVNNDGRAELIILARGGGAVEDLFCFNDERVVRAIAQSPIPVITGIGHQRDETLADLVADVNAHTPTAAAEIAVPSYEVLKIEHQQRKQRLIASIQQRLKQDLEQLDGLKNRLKSIPLNAVSIREAKIKTLMLRQKLKALDPHAVLERGFSVVRQIDEEIVRDVEQLNEEQELIIQLAQGSIKVKVTEIITD</sequence>
<evidence type="ECO:0000256" key="4">
    <source>
        <dbReference type="ARBA" id="ARBA00022839"/>
    </source>
</evidence>
<dbReference type="HAMAP" id="MF_00378">
    <property type="entry name" value="Exonuc_7_L"/>
    <property type="match status" value="1"/>
</dbReference>
<evidence type="ECO:0000313" key="9">
    <source>
        <dbReference type="EMBL" id="EAM53385.1"/>
    </source>
</evidence>
<dbReference type="InterPro" id="IPR003753">
    <property type="entry name" value="Exonuc_VII_L"/>
</dbReference>